<accession>A0A178I5G6</accession>
<evidence type="ECO:0000256" key="1">
    <source>
        <dbReference type="SAM" id="SignalP"/>
    </source>
</evidence>
<feature type="signal peptide" evidence="1">
    <location>
        <begin position="1"/>
        <end position="34"/>
    </location>
</feature>
<evidence type="ECO:0000313" key="3">
    <source>
        <dbReference type="Proteomes" id="UP000078389"/>
    </source>
</evidence>
<organism evidence="2 3">
    <name type="scientific">Devosia elaeis</name>
    <dbReference type="NCBI Taxonomy" id="1770058"/>
    <lineage>
        <taxon>Bacteria</taxon>
        <taxon>Pseudomonadati</taxon>
        <taxon>Pseudomonadota</taxon>
        <taxon>Alphaproteobacteria</taxon>
        <taxon>Hyphomicrobiales</taxon>
        <taxon>Devosiaceae</taxon>
        <taxon>Devosia</taxon>
    </lineage>
</organism>
<dbReference type="RefSeq" id="WP_067451546.1">
    <property type="nucleotide sequence ID" value="NZ_LVVY01000062.1"/>
</dbReference>
<sequence>MLIENTFSSIRCKAGATVVIAAMASALWLAPANAEGIRCHFGTIDAKPQRTILYERTEAGREISIWTVRGEGKQELDDRFLIPEAQVSPFYSVRALEAVPTKEVVSTIETFRGVPYTYWVDWKDQTFTYATFDPFEMKVWQSMPDLCVSEP</sequence>
<keyword evidence="1" id="KW-0732">Signal</keyword>
<feature type="chain" id="PRO_5008088458" evidence="1">
    <location>
        <begin position="35"/>
        <end position="151"/>
    </location>
</feature>
<dbReference type="AlphaFoldDB" id="A0A178I5G6"/>
<keyword evidence="3" id="KW-1185">Reference proteome</keyword>
<gene>
    <name evidence="2" type="ORF">A3840_02835</name>
</gene>
<protein>
    <submittedName>
        <fullName evidence="2">Uncharacterized protein</fullName>
    </submittedName>
</protein>
<dbReference type="STRING" id="1770058.A3840_02835"/>
<dbReference type="EMBL" id="LVVY01000062">
    <property type="protein sequence ID" value="OAM79654.1"/>
    <property type="molecule type" value="Genomic_DNA"/>
</dbReference>
<comment type="caution">
    <text evidence="2">The sequence shown here is derived from an EMBL/GenBank/DDBJ whole genome shotgun (WGS) entry which is preliminary data.</text>
</comment>
<proteinExistence type="predicted"/>
<evidence type="ECO:0000313" key="2">
    <source>
        <dbReference type="EMBL" id="OAM79654.1"/>
    </source>
</evidence>
<dbReference type="Proteomes" id="UP000078389">
    <property type="component" value="Unassembled WGS sequence"/>
</dbReference>
<reference evidence="2 3" key="1">
    <citation type="submission" date="2016-03" db="EMBL/GenBank/DDBJ databases">
        <title>Genome sequencing of Devosia sp. S37.</title>
        <authorList>
            <person name="Mohd Nor M."/>
        </authorList>
    </citation>
    <scope>NUCLEOTIDE SEQUENCE [LARGE SCALE GENOMIC DNA]</scope>
    <source>
        <strain evidence="2 3">S37</strain>
    </source>
</reference>
<name>A0A178I5G6_9HYPH</name>